<dbReference type="PANTHER" id="PTHR37829">
    <property type="entry name" value="PHAGE-LIKE ELEMENT PBSX PROTEIN XKDT"/>
    <property type="match status" value="1"/>
</dbReference>
<dbReference type="HOGENOM" id="CLU_039609_5_0_7"/>
<gene>
    <name evidence="3" type="ordered locus">GM21_3652</name>
</gene>
<dbReference type="eggNOG" id="COG3299">
    <property type="taxonomic scope" value="Bacteria"/>
</dbReference>
<evidence type="ECO:0000259" key="2">
    <source>
        <dbReference type="Pfam" id="PF26078"/>
    </source>
</evidence>
<name>C6E6P5_GEOSM</name>
<dbReference type="EMBL" id="CP001661">
    <property type="protein sequence ID" value="ACT19673.1"/>
    <property type="molecule type" value="Genomic_DNA"/>
</dbReference>
<dbReference type="AlphaFoldDB" id="C6E6P5"/>
<dbReference type="InterPro" id="IPR058531">
    <property type="entry name" value="Baseplate_J_M"/>
</dbReference>
<accession>C6E6P5</accession>
<evidence type="ECO:0000313" key="3">
    <source>
        <dbReference type="EMBL" id="ACT19673.1"/>
    </source>
</evidence>
<organism evidence="3">
    <name type="scientific">Geobacter sp. (strain M21)</name>
    <dbReference type="NCBI Taxonomy" id="443144"/>
    <lineage>
        <taxon>Bacteria</taxon>
        <taxon>Pseudomonadati</taxon>
        <taxon>Thermodesulfobacteriota</taxon>
        <taxon>Desulfuromonadia</taxon>
        <taxon>Geobacterales</taxon>
        <taxon>Geobacteraceae</taxon>
        <taxon>Geobacter</taxon>
    </lineage>
</organism>
<dbReference type="Pfam" id="PF26078">
    <property type="entry name" value="Baseplate_J_M"/>
    <property type="match status" value="1"/>
</dbReference>
<dbReference type="Pfam" id="PF04865">
    <property type="entry name" value="Baseplate_J"/>
    <property type="match status" value="1"/>
</dbReference>
<sequence length="389" mass="41846">MSIQDLVSKSLDTIRQEMFDRIAAVQDEYSAKGWLPIRLNLNKGIVRGMIELWCWGLWQLYQFLALVLKQAFPDTATGVWLDLHCKQVGVARREATKAVGVVYFTRAGMVGNVPIPAGRVVRTKPDGNGLIYRYVTTAAAVLLNGATEVAVAVEAEEYGAAANATVGQISEIVTVIPGVDAVENRADWITREGSDQEKDESLRERYQLAWKVLNGCTKYAYEAWAKEVVGVVAVKIRDQHPRGEGTVDVVIVGSAGAPTPALLASVDANINGTGNDDEKNPINDDVLVAGADLVATSLVAQLELSYGDPAALLLEAENRVRALYSTVASVAGVVPFGIGGDVTRDRLVWAMMLPGVKRVNMVFADVAVPEYGLATLTDLTLTYVLAAEA</sequence>
<dbReference type="InterPro" id="IPR006949">
    <property type="entry name" value="Barrel_Baseplate_J-like"/>
</dbReference>
<feature type="domain" description="Baseplate J-like central" evidence="2">
    <location>
        <begin position="215"/>
        <end position="289"/>
    </location>
</feature>
<dbReference type="STRING" id="443144.GM21_3652"/>
<dbReference type="KEGG" id="gem:GM21_3652"/>
<reference evidence="3" key="1">
    <citation type="submission" date="2009-07" db="EMBL/GenBank/DDBJ databases">
        <title>Complete sequence of Geobacter sp. M21.</title>
        <authorList>
            <consortium name="US DOE Joint Genome Institute"/>
            <person name="Lucas S."/>
            <person name="Copeland A."/>
            <person name="Lapidus A."/>
            <person name="Glavina del Rio T."/>
            <person name="Dalin E."/>
            <person name="Tice H."/>
            <person name="Bruce D."/>
            <person name="Goodwin L."/>
            <person name="Pitluck S."/>
            <person name="Saunders E."/>
            <person name="Brettin T."/>
            <person name="Detter J.C."/>
            <person name="Han C."/>
            <person name="Larimer F."/>
            <person name="Land M."/>
            <person name="Hauser L."/>
            <person name="Kyrpides N."/>
            <person name="Ovchinnikova G."/>
            <person name="Lovley D."/>
        </authorList>
    </citation>
    <scope>NUCLEOTIDE SEQUENCE [LARGE SCALE GENOMIC DNA]</scope>
    <source>
        <strain evidence="3">M21</strain>
    </source>
</reference>
<evidence type="ECO:0000259" key="1">
    <source>
        <dbReference type="Pfam" id="PF04865"/>
    </source>
</evidence>
<dbReference type="InterPro" id="IPR052399">
    <property type="entry name" value="Phage_Baseplate_Assmbl_Protein"/>
</dbReference>
<dbReference type="OrthoDB" id="66218at2"/>
<dbReference type="PANTHER" id="PTHR37829:SF3">
    <property type="entry name" value="PROTEIN JAYE-RELATED"/>
    <property type="match status" value="1"/>
</dbReference>
<protein>
    <submittedName>
        <fullName evidence="3">Baseplate J family protein</fullName>
    </submittedName>
</protein>
<proteinExistence type="predicted"/>
<feature type="domain" description="Baseplate protein J-like barrel" evidence="1">
    <location>
        <begin position="104"/>
        <end position="189"/>
    </location>
</feature>